<accession>A0AAV2B3Q1</accession>
<reference evidence="2 3" key="1">
    <citation type="submission" date="2024-04" db="EMBL/GenBank/DDBJ databases">
        <authorList>
            <person name="Rising A."/>
            <person name="Reimegard J."/>
            <person name="Sonavane S."/>
            <person name="Akerstrom W."/>
            <person name="Nylinder S."/>
            <person name="Hedman E."/>
            <person name="Kallberg Y."/>
        </authorList>
    </citation>
    <scope>NUCLEOTIDE SEQUENCE [LARGE SCALE GENOMIC DNA]</scope>
</reference>
<dbReference type="AlphaFoldDB" id="A0AAV2B3Q1"/>
<feature type="non-terminal residue" evidence="2">
    <location>
        <position position="66"/>
    </location>
</feature>
<dbReference type="EMBL" id="CAXIEN010000270">
    <property type="protein sequence ID" value="CAL1290767.1"/>
    <property type="molecule type" value="Genomic_DNA"/>
</dbReference>
<name>A0AAV2B3Q1_9ARAC</name>
<evidence type="ECO:0000313" key="2">
    <source>
        <dbReference type="EMBL" id="CAL1290767.1"/>
    </source>
</evidence>
<protein>
    <submittedName>
        <fullName evidence="2">Uncharacterized protein</fullName>
    </submittedName>
</protein>
<organism evidence="2 3">
    <name type="scientific">Larinioides sclopetarius</name>
    <dbReference type="NCBI Taxonomy" id="280406"/>
    <lineage>
        <taxon>Eukaryota</taxon>
        <taxon>Metazoa</taxon>
        <taxon>Ecdysozoa</taxon>
        <taxon>Arthropoda</taxon>
        <taxon>Chelicerata</taxon>
        <taxon>Arachnida</taxon>
        <taxon>Araneae</taxon>
        <taxon>Araneomorphae</taxon>
        <taxon>Entelegynae</taxon>
        <taxon>Araneoidea</taxon>
        <taxon>Araneidae</taxon>
        <taxon>Larinioides</taxon>
    </lineage>
</organism>
<comment type="caution">
    <text evidence="2">The sequence shown here is derived from an EMBL/GenBank/DDBJ whole genome shotgun (WGS) entry which is preliminary data.</text>
</comment>
<feature type="non-terminal residue" evidence="2">
    <location>
        <position position="1"/>
    </location>
</feature>
<keyword evidence="1" id="KW-0472">Membrane</keyword>
<proteinExistence type="predicted"/>
<keyword evidence="1" id="KW-0812">Transmembrane</keyword>
<dbReference type="Proteomes" id="UP001497382">
    <property type="component" value="Unassembled WGS sequence"/>
</dbReference>
<gene>
    <name evidence="2" type="ORF">LARSCL_LOCUS16692</name>
</gene>
<evidence type="ECO:0000313" key="3">
    <source>
        <dbReference type="Proteomes" id="UP001497382"/>
    </source>
</evidence>
<evidence type="ECO:0000256" key="1">
    <source>
        <dbReference type="SAM" id="Phobius"/>
    </source>
</evidence>
<feature type="transmembrane region" description="Helical" evidence="1">
    <location>
        <begin position="20"/>
        <end position="35"/>
    </location>
</feature>
<keyword evidence="1" id="KW-1133">Transmembrane helix</keyword>
<sequence length="66" mass="8037">RSFKRARHITQRSVDRNHALLGFYFTRLFFFYYVLSERESRDFVGTVLNEYSLYLEDNSCTDKDNK</sequence>
<keyword evidence="3" id="KW-1185">Reference proteome</keyword>